<sequence>MLSAAQASCWIYGLKFTEENARLGLQKLRNAELIPVLIVRGDPTCPMDVSQTKYDMELYAQHQNCINAQWIHPHPYLRIVDQINTEKLTQTDATVELTRMDLVSAEQKFVKGYLWFNSETTQATIRGDVNEAEPYSRFIEPFLSSLFEDPDQGYYSRWTNTRILQTKKNSTNPSVQLSDLCKTKSRGLKWHHLSYFYVYIK</sequence>
<evidence type="ECO:0000313" key="1">
    <source>
        <dbReference type="EMBL" id="ORE20156.1"/>
    </source>
</evidence>
<reference evidence="1 2" key="1">
    <citation type="journal article" date="2016" name="Proc. Natl. Acad. Sci. U.S.A.">
        <title>Lipid metabolic changes in an early divergent fungus govern the establishment of a mutualistic symbiosis with endobacteria.</title>
        <authorList>
            <person name="Lastovetsky O.A."/>
            <person name="Gaspar M.L."/>
            <person name="Mondo S.J."/>
            <person name="LaButti K.M."/>
            <person name="Sandor L."/>
            <person name="Grigoriev I.V."/>
            <person name="Henry S.A."/>
            <person name="Pawlowska T.E."/>
        </authorList>
    </citation>
    <scope>NUCLEOTIDE SEQUENCE [LARGE SCALE GENOMIC DNA]</scope>
    <source>
        <strain evidence="1 2">ATCC 11559</strain>
    </source>
</reference>
<accession>A0A1X0S775</accession>
<protein>
    <submittedName>
        <fullName evidence="1">Uncharacterized protein</fullName>
    </submittedName>
</protein>
<dbReference type="AlphaFoldDB" id="A0A1X0S775"/>
<evidence type="ECO:0000313" key="2">
    <source>
        <dbReference type="Proteomes" id="UP000242381"/>
    </source>
</evidence>
<name>A0A1X0S775_RHIZD</name>
<proteinExistence type="predicted"/>
<dbReference type="EMBL" id="KV921298">
    <property type="protein sequence ID" value="ORE20156.1"/>
    <property type="molecule type" value="Genomic_DNA"/>
</dbReference>
<organism evidence="1 2">
    <name type="scientific">Rhizopus microsporus</name>
    <dbReference type="NCBI Taxonomy" id="58291"/>
    <lineage>
        <taxon>Eukaryota</taxon>
        <taxon>Fungi</taxon>
        <taxon>Fungi incertae sedis</taxon>
        <taxon>Mucoromycota</taxon>
        <taxon>Mucoromycotina</taxon>
        <taxon>Mucoromycetes</taxon>
        <taxon>Mucorales</taxon>
        <taxon>Mucorineae</taxon>
        <taxon>Rhizopodaceae</taxon>
        <taxon>Rhizopus</taxon>
    </lineage>
</organism>
<dbReference type="Proteomes" id="UP000242381">
    <property type="component" value="Unassembled WGS sequence"/>
</dbReference>
<gene>
    <name evidence="1" type="ORF">BCV71DRAFT_262299</name>
</gene>